<evidence type="ECO:0000313" key="2">
    <source>
        <dbReference type="EMBL" id="ABD83311.1"/>
    </source>
</evidence>
<proteinExistence type="predicted"/>
<dbReference type="EMBL" id="DQ445138">
    <property type="protein sequence ID" value="ABD83311.1"/>
    <property type="molecule type" value="Genomic_DNA"/>
</dbReference>
<feature type="region of interest" description="Disordered" evidence="1">
    <location>
        <begin position="1"/>
        <end position="31"/>
    </location>
</feature>
<dbReference type="AlphaFoldDB" id="Q1ZY21"/>
<evidence type="ECO:0000256" key="1">
    <source>
        <dbReference type="SAM" id="MobiDB-lite"/>
    </source>
</evidence>
<organism evidence="2">
    <name type="scientific">Beta vulgaris</name>
    <name type="common">Sugar beet</name>
    <dbReference type="NCBI Taxonomy" id="161934"/>
    <lineage>
        <taxon>Eukaryota</taxon>
        <taxon>Viridiplantae</taxon>
        <taxon>Streptophyta</taxon>
        <taxon>Embryophyta</taxon>
        <taxon>Tracheophyta</taxon>
        <taxon>Spermatophyta</taxon>
        <taxon>Magnoliopsida</taxon>
        <taxon>eudicotyledons</taxon>
        <taxon>Gunneridae</taxon>
        <taxon>Pentapetalae</taxon>
        <taxon>Caryophyllales</taxon>
        <taxon>Chenopodiaceae</taxon>
        <taxon>Betoideae</taxon>
        <taxon>Beta</taxon>
    </lineage>
</organism>
<accession>Q1ZY21</accession>
<sequence length="101" mass="11388">MDPKQVIGMPETDENNTTLNDAPPRFKIPQSIVGSPSHKLIRKLTSLTEVLGKANEFIQGEEFDKAATSKRSEEDGKEKENEKEKDKYRKDKKTIAPMVGK</sequence>
<protein>
    <submittedName>
        <fullName evidence="2">Fgenesh protein 50</fullName>
    </submittedName>
</protein>
<reference evidence="2" key="1">
    <citation type="journal article" date="2006" name="Mol. Genet. Genomics">
        <title>A complete physical map of a wild beet (Beta procumbens) translocation in sugar beet.</title>
        <authorList>
            <person name="Schulte D."/>
            <person name="Cai D."/>
            <person name="Kleine M."/>
            <person name="Fan L."/>
            <person name="Wang S."/>
            <person name="Jung C."/>
        </authorList>
    </citation>
    <scope>NUCLEOTIDE SEQUENCE</scope>
</reference>
<name>Q1ZY21_BETVU</name>
<feature type="region of interest" description="Disordered" evidence="1">
    <location>
        <begin position="65"/>
        <end position="101"/>
    </location>
</feature>
<feature type="compositionally biased region" description="Basic and acidic residues" evidence="1">
    <location>
        <begin position="65"/>
        <end position="89"/>
    </location>
</feature>